<dbReference type="EMBL" id="VLKT01000014">
    <property type="protein sequence ID" value="TWI37380.1"/>
    <property type="molecule type" value="Genomic_DNA"/>
</dbReference>
<comment type="caution">
    <text evidence="1">The sequence shown here is derived from an EMBL/GenBank/DDBJ whole genome shotgun (WGS) entry which is preliminary data.</text>
</comment>
<dbReference type="GO" id="GO:0003729">
    <property type="term" value="F:mRNA binding"/>
    <property type="evidence" value="ECO:0007669"/>
    <property type="project" value="InterPro"/>
</dbReference>
<organism evidence="1 2">
    <name type="scientific">Mesorhizobium tianshanense</name>
    <dbReference type="NCBI Taxonomy" id="39844"/>
    <lineage>
        <taxon>Bacteria</taxon>
        <taxon>Pseudomonadati</taxon>
        <taxon>Pseudomonadota</taxon>
        <taxon>Alphaproteobacteria</taxon>
        <taxon>Hyphomicrobiales</taxon>
        <taxon>Phyllobacteriaceae</taxon>
        <taxon>Mesorhizobium</taxon>
    </lineage>
</organism>
<proteinExistence type="predicted"/>
<sequence>MRGKHRQTLEAIFADPVSGSIKWRDVEALLIALGAEMSEGSGSRVRFTIAGQTLFLHRPHPSPDTKRWAIRDIREFLTNVGIRP</sequence>
<name>A0A562NZE3_9HYPH</name>
<dbReference type="RefSeq" id="WP_145717951.1">
    <property type="nucleotide sequence ID" value="NZ_BSPF01000025.1"/>
</dbReference>
<evidence type="ECO:0000313" key="2">
    <source>
        <dbReference type="Proteomes" id="UP000317122"/>
    </source>
</evidence>
<keyword evidence="2" id="KW-1185">Reference proteome</keyword>
<protein>
    <submittedName>
        <fullName evidence="1">HicA-like toxin of HicAB toxin-antitoxin system</fullName>
    </submittedName>
</protein>
<reference evidence="1 2" key="1">
    <citation type="journal article" date="2015" name="Stand. Genomic Sci.">
        <title>Genomic Encyclopedia of Bacterial and Archaeal Type Strains, Phase III: the genomes of soil and plant-associated and newly described type strains.</title>
        <authorList>
            <person name="Whitman W.B."/>
            <person name="Woyke T."/>
            <person name="Klenk H.P."/>
            <person name="Zhou Y."/>
            <person name="Lilburn T.G."/>
            <person name="Beck B.J."/>
            <person name="De Vos P."/>
            <person name="Vandamme P."/>
            <person name="Eisen J.A."/>
            <person name="Garrity G."/>
            <person name="Hugenholtz P."/>
            <person name="Kyrpides N.C."/>
        </authorList>
    </citation>
    <scope>NUCLEOTIDE SEQUENCE [LARGE SCALE GENOMIC DNA]</scope>
    <source>
        <strain evidence="1 2">CGMCC 1.2546</strain>
    </source>
</reference>
<dbReference type="InterPro" id="IPR012933">
    <property type="entry name" value="HicA_mRNA_interferase"/>
</dbReference>
<dbReference type="AlphaFoldDB" id="A0A562NZE3"/>
<dbReference type="Proteomes" id="UP000317122">
    <property type="component" value="Unassembled WGS sequence"/>
</dbReference>
<accession>A0A562NZE3</accession>
<gene>
    <name evidence="1" type="ORF">IQ26_02663</name>
</gene>
<dbReference type="Pfam" id="PF07927">
    <property type="entry name" value="HicA_toxin"/>
    <property type="match status" value="1"/>
</dbReference>
<evidence type="ECO:0000313" key="1">
    <source>
        <dbReference type="EMBL" id="TWI37380.1"/>
    </source>
</evidence>
<dbReference type="OrthoDB" id="73001at2"/>